<accession>A0A8D8ZPH4</accession>
<evidence type="ECO:0000313" key="1">
    <source>
        <dbReference type="EMBL" id="CAG6749631.1"/>
    </source>
</evidence>
<protein>
    <submittedName>
        <fullName evidence="1">Uncharacterized protein</fullName>
    </submittedName>
</protein>
<proteinExistence type="predicted"/>
<name>A0A8D8ZPH4_9HEMI</name>
<reference evidence="1" key="1">
    <citation type="submission" date="2021-05" db="EMBL/GenBank/DDBJ databases">
        <authorList>
            <person name="Alioto T."/>
            <person name="Alioto T."/>
            <person name="Gomez Garrido J."/>
        </authorList>
    </citation>
    <scope>NUCLEOTIDE SEQUENCE</scope>
</reference>
<sequence length="109" mass="12751">MAVPKLEKEHLHMIPEFSGEVELLPEFISTTSKIVEYFYDNVNVNNFQNFVLLNTIKTKIKGQAKLNISSHQCDSWEQIKGALLSTYEDRRDTYTLRIELCNAKLQELW</sequence>
<organism evidence="1">
    <name type="scientific">Cacopsylla melanoneura</name>
    <dbReference type="NCBI Taxonomy" id="428564"/>
    <lineage>
        <taxon>Eukaryota</taxon>
        <taxon>Metazoa</taxon>
        <taxon>Ecdysozoa</taxon>
        <taxon>Arthropoda</taxon>
        <taxon>Hexapoda</taxon>
        <taxon>Insecta</taxon>
        <taxon>Pterygota</taxon>
        <taxon>Neoptera</taxon>
        <taxon>Paraneoptera</taxon>
        <taxon>Hemiptera</taxon>
        <taxon>Sternorrhyncha</taxon>
        <taxon>Psylloidea</taxon>
        <taxon>Psyllidae</taxon>
        <taxon>Psyllinae</taxon>
        <taxon>Cacopsylla</taxon>
    </lineage>
</organism>
<dbReference type="AlphaFoldDB" id="A0A8D8ZPH4"/>
<dbReference type="EMBL" id="HBUF01523899">
    <property type="protein sequence ID" value="CAG6749631.1"/>
    <property type="molecule type" value="Transcribed_RNA"/>
</dbReference>